<dbReference type="GeneID" id="37015664"/>
<feature type="chain" id="PRO_5016353361" evidence="2">
    <location>
        <begin position="20"/>
        <end position="164"/>
    </location>
</feature>
<reference evidence="3 4" key="1">
    <citation type="journal article" date="2018" name="Mol. Biol. Evol.">
        <title>Broad Genomic Sampling Reveals a Smut Pathogenic Ancestry of the Fungal Clade Ustilaginomycotina.</title>
        <authorList>
            <person name="Kijpornyongpan T."/>
            <person name="Mondo S.J."/>
            <person name="Barry K."/>
            <person name="Sandor L."/>
            <person name="Lee J."/>
            <person name="Lipzen A."/>
            <person name="Pangilinan J."/>
            <person name="LaButti K."/>
            <person name="Hainaut M."/>
            <person name="Henrissat B."/>
            <person name="Grigoriev I.V."/>
            <person name="Spatafora J.W."/>
            <person name="Aime M.C."/>
        </authorList>
    </citation>
    <scope>NUCLEOTIDE SEQUENCE [LARGE SCALE GENOMIC DNA]</scope>
    <source>
        <strain evidence="3 4">MCA 4718</strain>
    </source>
</reference>
<name>A0A316UEX7_9BASI</name>
<dbReference type="EMBL" id="KZ819321">
    <property type="protein sequence ID" value="PWN23464.1"/>
    <property type="molecule type" value="Genomic_DNA"/>
</dbReference>
<dbReference type="Proteomes" id="UP000245942">
    <property type="component" value="Unassembled WGS sequence"/>
</dbReference>
<feature type="compositionally biased region" description="Low complexity" evidence="1">
    <location>
        <begin position="114"/>
        <end position="126"/>
    </location>
</feature>
<evidence type="ECO:0000256" key="2">
    <source>
        <dbReference type="SAM" id="SignalP"/>
    </source>
</evidence>
<keyword evidence="2" id="KW-0732">Signal</keyword>
<dbReference type="AlphaFoldDB" id="A0A316UEX7"/>
<gene>
    <name evidence="3" type="ORF">BCV69DRAFT_295801</name>
</gene>
<feature type="signal peptide" evidence="2">
    <location>
        <begin position="1"/>
        <end position="19"/>
    </location>
</feature>
<feature type="compositionally biased region" description="Basic and acidic residues" evidence="1">
    <location>
        <begin position="137"/>
        <end position="149"/>
    </location>
</feature>
<protein>
    <submittedName>
        <fullName evidence="3">Uncharacterized protein</fullName>
    </submittedName>
</protein>
<feature type="region of interest" description="Disordered" evidence="1">
    <location>
        <begin position="97"/>
        <end position="164"/>
    </location>
</feature>
<evidence type="ECO:0000313" key="3">
    <source>
        <dbReference type="EMBL" id="PWN23464.1"/>
    </source>
</evidence>
<sequence>MKLSHALLCLGLCVLSVSGAKTDAQEDAYDSLLERDSSAGPRGLHYWRLPRGSDSLHRLHGRDLTQLPDDDELTSRAEQELKFLDKKPWGRRSLNLALRQSEGGAEGLEPTGLASSSSPAPSSSASGGAGRLHRRIRPDWLGDTAENRRPGWRAGYTPPGNADK</sequence>
<proteinExistence type="predicted"/>
<evidence type="ECO:0000256" key="1">
    <source>
        <dbReference type="SAM" id="MobiDB-lite"/>
    </source>
</evidence>
<dbReference type="RefSeq" id="XP_025350624.1">
    <property type="nucleotide sequence ID" value="XM_025493930.1"/>
</dbReference>
<evidence type="ECO:0000313" key="4">
    <source>
        <dbReference type="Proteomes" id="UP000245942"/>
    </source>
</evidence>
<organism evidence="3 4">
    <name type="scientific">Pseudomicrostroma glucosiphilum</name>
    <dbReference type="NCBI Taxonomy" id="1684307"/>
    <lineage>
        <taxon>Eukaryota</taxon>
        <taxon>Fungi</taxon>
        <taxon>Dikarya</taxon>
        <taxon>Basidiomycota</taxon>
        <taxon>Ustilaginomycotina</taxon>
        <taxon>Exobasidiomycetes</taxon>
        <taxon>Microstromatales</taxon>
        <taxon>Microstromatales incertae sedis</taxon>
        <taxon>Pseudomicrostroma</taxon>
    </lineage>
</organism>
<accession>A0A316UEX7</accession>
<keyword evidence="4" id="KW-1185">Reference proteome</keyword>